<keyword evidence="3" id="KW-1185">Reference proteome</keyword>
<reference evidence="3" key="1">
    <citation type="journal article" date="2013" name="Proc. Natl. Acad. Sci. U.S.A.">
        <title>Genome structure and metabolic features in the red seaweed Chondrus crispus shed light on evolution of the Archaeplastida.</title>
        <authorList>
            <person name="Collen J."/>
            <person name="Porcel B."/>
            <person name="Carre W."/>
            <person name="Ball S.G."/>
            <person name="Chaparro C."/>
            <person name="Tonon T."/>
            <person name="Barbeyron T."/>
            <person name="Michel G."/>
            <person name="Noel B."/>
            <person name="Valentin K."/>
            <person name="Elias M."/>
            <person name="Artiguenave F."/>
            <person name="Arun A."/>
            <person name="Aury J.M."/>
            <person name="Barbosa-Neto J.F."/>
            <person name="Bothwell J.H."/>
            <person name="Bouget F.Y."/>
            <person name="Brillet L."/>
            <person name="Cabello-Hurtado F."/>
            <person name="Capella-Gutierrez S."/>
            <person name="Charrier B."/>
            <person name="Cladiere L."/>
            <person name="Cock J.M."/>
            <person name="Coelho S.M."/>
            <person name="Colleoni C."/>
            <person name="Czjzek M."/>
            <person name="Da Silva C."/>
            <person name="Delage L."/>
            <person name="Denoeud F."/>
            <person name="Deschamps P."/>
            <person name="Dittami S.M."/>
            <person name="Gabaldon T."/>
            <person name="Gachon C.M."/>
            <person name="Groisillier A."/>
            <person name="Herve C."/>
            <person name="Jabbari K."/>
            <person name="Katinka M."/>
            <person name="Kloareg B."/>
            <person name="Kowalczyk N."/>
            <person name="Labadie K."/>
            <person name="Leblanc C."/>
            <person name="Lopez P.J."/>
            <person name="McLachlan D.H."/>
            <person name="Meslet-Cladiere L."/>
            <person name="Moustafa A."/>
            <person name="Nehr Z."/>
            <person name="Nyvall Collen P."/>
            <person name="Panaud O."/>
            <person name="Partensky F."/>
            <person name="Poulain J."/>
            <person name="Rensing S.A."/>
            <person name="Rousvoal S."/>
            <person name="Samson G."/>
            <person name="Symeonidi A."/>
            <person name="Weissenbach J."/>
            <person name="Zambounis A."/>
            <person name="Wincker P."/>
            <person name="Boyen C."/>
        </authorList>
    </citation>
    <scope>NUCLEOTIDE SEQUENCE [LARGE SCALE GENOMIC DNA]</scope>
    <source>
        <strain evidence="3">cv. Stackhouse</strain>
    </source>
</reference>
<feature type="region of interest" description="Disordered" evidence="1">
    <location>
        <begin position="1"/>
        <end position="32"/>
    </location>
</feature>
<dbReference type="RefSeq" id="XP_005716533.1">
    <property type="nucleotide sequence ID" value="XM_005716476.1"/>
</dbReference>
<evidence type="ECO:0000313" key="3">
    <source>
        <dbReference type="Proteomes" id="UP000012073"/>
    </source>
</evidence>
<dbReference type="GeneID" id="17324252"/>
<proteinExistence type="predicted"/>
<dbReference type="EMBL" id="HG001798">
    <property type="protein sequence ID" value="CDF36714.1"/>
    <property type="molecule type" value="Genomic_DNA"/>
</dbReference>
<evidence type="ECO:0000256" key="1">
    <source>
        <dbReference type="SAM" id="MobiDB-lite"/>
    </source>
</evidence>
<evidence type="ECO:0000313" key="2">
    <source>
        <dbReference type="EMBL" id="CDF36714.1"/>
    </source>
</evidence>
<organism evidence="2 3">
    <name type="scientific">Chondrus crispus</name>
    <name type="common">Carrageen Irish moss</name>
    <name type="synonym">Polymorpha crispa</name>
    <dbReference type="NCBI Taxonomy" id="2769"/>
    <lineage>
        <taxon>Eukaryota</taxon>
        <taxon>Rhodophyta</taxon>
        <taxon>Florideophyceae</taxon>
        <taxon>Rhodymeniophycidae</taxon>
        <taxon>Gigartinales</taxon>
        <taxon>Gigartinaceae</taxon>
        <taxon>Chondrus</taxon>
    </lineage>
</organism>
<gene>
    <name evidence="2" type="ORF">CHC_T00005050001</name>
</gene>
<name>R7QF45_CHOCR</name>
<dbReference type="KEGG" id="ccp:CHC_T00005050001"/>
<feature type="compositionally biased region" description="Basic residues" evidence="1">
    <location>
        <begin position="1"/>
        <end position="13"/>
    </location>
</feature>
<protein>
    <submittedName>
        <fullName evidence="2">Uncharacterized protein</fullName>
    </submittedName>
</protein>
<sequence>MLKKTANCKRKRPTIWPRNQRSPGSQVGKASQFATPVTVAHSALANATKWRPSCLTMAIASRREEP</sequence>
<dbReference type="AlphaFoldDB" id="R7QF45"/>
<dbReference type="Gramene" id="CDF36714">
    <property type="protein sequence ID" value="CDF36714"/>
    <property type="gene ID" value="CHC_T00005050001"/>
</dbReference>
<feature type="compositionally biased region" description="Polar residues" evidence="1">
    <location>
        <begin position="17"/>
        <end position="32"/>
    </location>
</feature>
<accession>R7QF45</accession>
<dbReference type="Proteomes" id="UP000012073">
    <property type="component" value="Unassembled WGS sequence"/>
</dbReference>